<feature type="region of interest" description="Disordered" evidence="4">
    <location>
        <begin position="705"/>
        <end position="761"/>
    </location>
</feature>
<feature type="compositionally biased region" description="Basic residues" evidence="4">
    <location>
        <begin position="1255"/>
        <end position="1264"/>
    </location>
</feature>
<feature type="compositionally biased region" description="Basic residues" evidence="4">
    <location>
        <begin position="1169"/>
        <end position="1188"/>
    </location>
</feature>
<dbReference type="InParanoid" id="A0A6I8MY80"/>
<dbReference type="GO" id="GO:0005730">
    <property type="term" value="C:nucleolus"/>
    <property type="evidence" value="ECO:0000318"/>
    <property type="project" value="GO_Central"/>
</dbReference>
<keyword evidence="6" id="KW-1185">Reference proteome</keyword>
<dbReference type="OrthoDB" id="342531at2759"/>
<accession>A0A6I8MY80</accession>
<dbReference type="KEGG" id="oaa:100087389"/>
<dbReference type="Proteomes" id="UP000002279">
    <property type="component" value="Chromosome 17"/>
</dbReference>
<evidence type="ECO:0000256" key="4">
    <source>
        <dbReference type="SAM" id="MobiDB-lite"/>
    </source>
</evidence>
<reference evidence="5 6" key="1">
    <citation type="journal article" date="2008" name="Nature">
        <title>Genome analysis of the platypus reveals unique signatures of evolution.</title>
        <authorList>
            <person name="Warren W.C."/>
            <person name="Hillier L.W."/>
            <person name="Marshall Graves J.A."/>
            <person name="Birney E."/>
            <person name="Ponting C.P."/>
            <person name="Grutzner F."/>
            <person name="Belov K."/>
            <person name="Miller W."/>
            <person name="Clarke L."/>
            <person name="Chinwalla A.T."/>
            <person name="Yang S.P."/>
            <person name="Heger A."/>
            <person name="Locke D.P."/>
            <person name="Miethke P."/>
            <person name="Waters P.D."/>
            <person name="Veyrunes F."/>
            <person name="Fulton L."/>
            <person name="Fulton B."/>
            <person name="Graves T."/>
            <person name="Wallis J."/>
            <person name="Puente X.S."/>
            <person name="Lopez-Otin C."/>
            <person name="Ordonez G.R."/>
            <person name="Eichler E.E."/>
            <person name="Chen L."/>
            <person name="Cheng Z."/>
            <person name="Deakin J.E."/>
            <person name="Alsop A."/>
            <person name="Thompson K."/>
            <person name="Kirby P."/>
            <person name="Papenfuss A.T."/>
            <person name="Wakefield M.J."/>
            <person name="Olender T."/>
            <person name="Lancet D."/>
            <person name="Huttley G.A."/>
            <person name="Smit A.F."/>
            <person name="Pask A."/>
            <person name="Temple-Smith P."/>
            <person name="Batzer M.A."/>
            <person name="Walker J.A."/>
            <person name="Konkel M.K."/>
            <person name="Harris R.S."/>
            <person name="Whittington C.M."/>
            <person name="Wong E.S."/>
            <person name="Gemmell N.J."/>
            <person name="Buschiazzo E."/>
            <person name="Vargas Jentzsch I.M."/>
            <person name="Merkel A."/>
            <person name="Schmitz J."/>
            <person name="Zemann A."/>
            <person name="Churakov G."/>
            <person name="Kriegs J.O."/>
            <person name="Brosius J."/>
            <person name="Murchison E.P."/>
            <person name="Sachidanandam R."/>
            <person name="Smith C."/>
            <person name="Hannon G.J."/>
            <person name="Tsend-Ayush E."/>
            <person name="McMillan D."/>
            <person name="Attenborough R."/>
            <person name="Rens W."/>
            <person name="Ferguson-Smith M."/>
            <person name="Lefevre C.M."/>
            <person name="Sharp J.A."/>
            <person name="Nicholas K.R."/>
            <person name="Ray D.A."/>
            <person name="Kube M."/>
            <person name="Reinhardt R."/>
            <person name="Pringle T.H."/>
            <person name="Taylor J."/>
            <person name="Jones R.C."/>
            <person name="Nixon B."/>
            <person name="Dacheux J.L."/>
            <person name="Niwa H."/>
            <person name="Sekita Y."/>
            <person name="Huang X."/>
            <person name="Stark A."/>
            <person name="Kheradpour P."/>
            <person name="Kellis M."/>
            <person name="Flicek P."/>
            <person name="Chen Y."/>
            <person name="Webber C."/>
            <person name="Hardison R."/>
            <person name="Nelson J."/>
            <person name="Hallsworth-Pepin K."/>
            <person name="Delehaunty K."/>
            <person name="Markovic C."/>
            <person name="Minx P."/>
            <person name="Feng Y."/>
            <person name="Kremitzki C."/>
            <person name="Mitreva M."/>
            <person name="Glasscock J."/>
            <person name="Wylie T."/>
            <person name="Wohldmann P."/>
            <person name="Thiru P."/>
            <person name="Nhan M.N."/>
            <person name="Pohl C.S."/>
            <person name="Smith S.M."/>
            <person name="Hou S."/>
            <person name="Nefedov M."/>
            <person name="de Jong P.J."/>
            <person name="Renfree M.B."/>
            <person name="Mardis E.R."/>
            <person name="Wilson R.K."/>
        </authorList>
    </citation>
    <scope>NUCLEOTIDE SEQUENCE [LARGE SCALE GENOMIC DNA]</scope>
    <source>
        <strain evidence="5 6">Glennie</strain>
    </source>
</reference>
<gene>
    <name evidence="5" type="primary">MYBBP1A</name>
</gene>
<feature type="region of interest" description="Disordered" evidence="4">
    <location>
        <begin position="1149"/>
        <end position="1309"/>
    </location>
</feature>
<reference evidence="5" key="2">
    <citation type="submission" date="2025-08" db="UniProtKB">
        <authorList>
            <consortium name="Ensembl"/>
        </authorList>
    </citation>
    <scope>IDENTIFICATION</scope>
    <source>
        <strain evidence="5">Glennie</strain>
    </source>
</reference>
<dbReference type="GeneTree" id="ENSGT00390000017457"/>
<dbReference type="InterPro" id="IPR016024">
    <property type="entry name" value="ARM-type_fold"/>
</dbReference>
<feature type="compositionally biased region" description="Basic and acidic residues" evidence="4">
    <location>
        <begin position="722"/>
        <end position="737"/>
    </location>
</feature>
<dbReference type="PANTHER" id="PTHR13213">
    <property type="entry name" value="MYB-BINDING PROTEIN 1A FAMILY MEMBER"/>
    <property type="match status" value="1"/>
</dbReference>
<comment type="subcellular location">
    <subcellularLocation>
        <location evidence="1">Nucleus</location>
    </subcellularLocation>
</comment>
<dbReference type="FunCoup" id="A0A6I8MY80">
    <property type="interactions" value="2657"/>
</dbReference>
<feature type="compositionally biased region" description="Low complexity" evidence="4">
    <location>
        <begin position="1189"/>
        <end position="1211"/>
    </location>
</feature>
<dbReference type="GO" id="GO:0043565">
    <property type="term" value="F:sequence-specific DNA binding"/>
    <property type="evidence" value="ECO:0000318"/>
    <property type="project" value="GO_Central"/>
</dbReference>
<evidence type="ECO:0000256" key="3">
    <source>
        <dbReference type="ARBA" id="ARBA00023242"/>
    </source>
</evidence>
<dbReference type="PANTHER" id="PTHR13213:SF2">
    <property type="entry name" value="MYB-BINDING PROTEIN 1A"/>
    <property type="match status" value="1"/>
</dbReference>
<dbReference type="Ensembl" id="ENSOANT00000069993.1">
    <property type="protein sequence ID" value="ENSOANP00000033649.1"/>
    <property type="gene ID" value="ENSOANG00000005329.5"/>
</dbReference>
<name>A0A6I8MY80_ORNAN</name>
<proteinExistence type="inferred from homology"/>
<organism evidence="5 6">
    <name type="scientific">Ornithorhynchus anatinus</name>
    <name type="common">Duckbill platypus</name>
    <dbReference type="NCBI Taxonomy" id="9258"/>
    <lineage>
        <taxon>Eukaryota</taxon>
        <taxon>Metazoa</taxon>
        <taxon>Chordata</taxon>
        <taxon>Craniata</taxon>
        <taxon>Vertebrata</taxon>
        <taxon>Euteleostomi</taxon>
        <taxon>Mammalia</taxon>
        <taxon>Monotremata</taxon>
        <taxon>Ornithorhynchidae</taxon>
        <taxon>Ornithorhynchus</taxon>
    </lineage>
</organism>
<dbReference type="RefSeq" id="XP_028938142.1">
    <property type="nucleotide sequence ID" value="XM_029082309.1"/>
</dbReference>
<dbReference type="OMA" id="VWKHDDP"/>
<dbReference type="Pfam" id="PF04931">
    <property type="entry name" value="DNA_pol_phi"/>
    <property type="match status" value="1"/>
</dbReference>
<dbReference type="GO" id="GO:0003714">
    <property type="term" value="F:transcription corepressor activity"/>
    <property type="evidence" value="ECO:0000318"/>
    <property type="project" value="GO_Central"/>
</dbReference>
<protein>
    <submittedName>
        <fullName evidence="5">MYB binding protein 1a</fullName>
    </submittedName>
</protein>
<dbReference type="Bgee" id="ENSOANG00000005329">
    <property type="expression patterns" value="Expressed in fibroblast and 8 other cell types or tissues"/>
</dbReference>
<feature type="compositionally biased region" description="Low complexity" evidence="4">
    <location>
        <begin position="1265"/>
        <end position="1274"/>
    </location>
</feature>
<feature type="compositionally biased region" description="Acidic residues" evidence="4">
    <location>
        <begin position="740"/>
        <end position="761"/>
    </location>
</feature>
<dbReference type="GeneID" id="100087389"/>
<keyword evidence="3" id="KW-0539">Nucleus</keyword>
<evidence type="ECO:0000313" key="6">
    <source>
        <dbReference type="Proteomes" id="UP000002279"/>
    </source>
</evidence>
<sequence length="1309" mass="145582">MAAASPPPPPPPQGGDPRDLQQNRRFLDFFWDVASPHSDLRLRATDGLLAYLRERTQSDELKYTLKRLINGLAATREAARPGFSLALGQVLQCFEEVPLSSVLDQIQEQHDLSRVKKKLLRRAAFGNFFGVLALFQSGRLVKDHRALVTCVQLLQRLDQQRSHLQDQPRKALVDILSEVPEAVFESVLLDVLRTDLTSALNSPEQLHLLLVGLQRFPGVLQPKKLQKLLGSSSIFTKENIPRLLELLKIAAKSVKKEKTLPAMGLDLLRVSLQEKAFELFWREVVENGLLQDQAGPSSYMCYRLLGSALPLLSLAQLRLVLRSPVLRHYGNHVVSAQLPDRFKFAPEMEAYVGAFLEGCADPDRQLTVLTGFSMLTNRAYPVVPSLWRVVRHLRPEALRRYVAWLQDMFLSPDLDSCLDFTTDRQKKNQENELSGQHSVFRLRKWLIPRLVSLVEYPQLMEEADVMGIARFCFFHAFFETKKPTADIPETERQLSVPLDEQTREVIANSFFSLLQNLNNLLVVGDSAEAVRLREKHVQGVTLDGRLWIQCLVQFADFLLSHGRNVKAVRPFTADQKEAWDRMLKSAGELQKQDDEAWGAESSAFQLLLLLVGIHLFKSPLECVELLGDLHGCIEKALDKKTKKAQAGTKGAAAEPGWVDVVVEILLSLLAQPSRLMRQVARSVFARICPHLSRSALQLILDVLDPDQNQDGEEGPVVVTEESSEKAAVAKKDRHEAGSDSSDDDSSGTESEDEARDADVDEDFRKQLMNVLHAGKMPDGDGSDEELSDQAMMALDKNLSSLFAEQKLRAQAKKDEKDKIRKEKNLRRDFKIKVLDLVEVVLVKQADNPLVLELIEPLLTVIERSMSSDAGKQEQEFLRKTAYIFTNQLCRAKQYCRSVGARHGELHELLRRLVLRACRQSDSSVALYCFNASLYLLRVLKGNVSDQPPAATPAKTEKAKKAAQVEEALSMGCLDLPKVTELYRMALNLFLTKRHSPLTMPMFADLFGRHPLVCKRLLTTVTSCITDGARQHQQGQACVLLHKALQNRELKLSMTAAEWEELLREGVGQVTQSLKNESESEVKVDQQKEINRLELIAFLIKAVKKEASAIGLEETLAALRALQQSGSLGNSIRLNDLFWQAMKLLGVQRPKKEKTCPAPAKDPPAAGSAKQRKKGFLPETKKRKNRKKAAGGAEAQGDGTPGAPGAEATGPGCDAAAAEQPPTPSKKKKKKRQKKKPLQNGVAPSPDGPPATAQPRARREKRRKNQAQANGGAAEPGPPGKVVPASVSPGPPAKKKRRRPPAEQQQGAGQ</sequence>
<feature type="compositionally biased region" description="Basic residues" evidence="4">
    <location>
        <begin position="1224"/>
        <end position="1236"/>
    </location>
</feature>
<comment type="similarity">
    <text evidence="2">Belongs to the MYBBP1A family.</text>
</comment>
<dbReference type="CTD" id="10514"/>
<dbReference type="SUPFAM" id="SSF48371">
    <property type="entry name" value="ARM repeat"/>
    <property type="match status" value="1"/>
</dbReference>
<evidence type="ECO:0000256" key="2">
    <source>
        <dbReference type="ARBA" id="ARBA00006809"/>
    </source>
</evidence>
<reference evidence="5" key="3">
    <citation type="submission" date="2025-09" db="UniProtKB">
        <authorList>
            <consortium name="Ensembl"/>
        </authorList>
    </citation>
    <scope>IDENTIFICATION</scope>
    <source>
        <strain evidence="5">Glennie</strain>
    </source>
</reference>
<evidence type="ECO:0000313" key="5">
    <source>
        <dbReference type="Ensembl" id="ENSOANP00000033649.1"/>
    </source>
</evidence>
<evidence type="ECO:0000256" key="1">
    <source>
        <dbReference type="ARBA" id="ARBA00004123"/>
    </source>
</evidence>
<dbReference type="InterPro" id="IPR007015">
    <property type="entry name" value="DNA_pol_V/MYBBP1A"/>
</dbReference>